<dbReference type="PANTHER" id="PTHR11259">
    <property type="entry name" value="RAS-RELATED GTP BINDING RAG/GTR YEAST"/>
    <property type="match status" value="1"/>
</dbReference>
<dbReference type="EMBL" id="LWCA01000183">
    <property type="protein sequence ID" value="OAF70150.1"/>
    <property type="molecule type" value="Genomic_DNA"/>
</dbReference>
<dbReference type="GO" id="GO:0005764">
    <property type="term" value="C:lysosome"/>
    <property type="evidence" value="ECO:0007669"/>
    <property type="project" value="TreeGrafter"/>
</dbReference>
<dbReference type="GO" id="GO:1904263">
    <property type="term" value="P:positive regulation of TORC1 signaling"/>
    <property type="evidence" value="ECO:0007669"/>
    <property type="project" value="TreeGrafter"/>
</dbReference>
<evidence type="ECO:0000313" key="6">
    <source>
        <dbReference type="EMBL" id="OAF70150.1"/>
    </source>
</evidence>
<comment type="similarity">
    <text evidence="1 5">Belongs to the GTR/RAG GTP-binding protein family.</text>
</comment>
<dbReference type="Gene3D" id="3.40.50.300">
    <property type="entry name" value="P-loop containing nucleotide triphosphate hydrolases"/>
    <property type="match status" value="1"/>
</dbReference>
<comment type="caution">
    <text evidence="6">The sequence shown here is derived from an EMBL/GenBank/DDBJ whole genome shotgun (WGS) entry which is preliminary data.</text>
</comment>
<keyword evidence="3 5" id="KW-0342">GTP-binding</keyword>
<evidence type="ECO:0000313" key="7">
    <source>
        <dbReference type="Proteomes" id="UP000078046"/>
    </source>
</evidence>
<dbReference type="PANTHER" id="PTHR11259:SF2">
    <property type="entry name" value="GH16429P"/>
    <property type="match status" value="1"/>
</dbReference>
<accession>A0A177B7P4</accession>
<comment type="catalytic activity">
    <reaction evidence="4">
        <text>GTP + H2O = GDP + phosphate + H(+)</text>
        <dbReference type="Rhea" id="RHEA:19669"/>
        <dbReference type="ChEBI" id="CHEBI:15377"/>
        <dbReference type="ChEBI" id="CHEBI:15378"/>
        <dbReference type="ChEBI" id="CHEBI:37565"/>
        <dbReference type="ChEBI" id="CHEBI:43474"/>
        <dbReference type="ChEBI" id="CHEBI:58189"/>
    </reaction>
    <physiologicalReaction direction="left-to-right" evidence="4">
        <dbReference type="Rhea" id="RHEA:19670"/>
    </physiologicalReaction>
</comment>
<dbReference type="Pfam" id="PF04670">
    <property type="entry name" value="Gtr1_RagA"/>
    <property type="match status" value="1"/>
</dbReference>
<dbReference type="AlphaFoldDB" id="A0A177B7P4"/>
<keyword evidence="2 5" id="KW-0547">Nucleotide-binding</keyword>
<evidence type="ECO:0000256" key="2">
    <source>
        <dbReference type="ARBA" id="ARBA00022741"/>
    </source>
</evidence>
<evidence type="ECO:0000256" key="4">
    <source>
        <dbReference type="ARBA" id="ARBA00049117"/>
    </source>
</evidence>
<evidence type="ECO:0000256" key="1">
    <source>
        <dbReference type="ARBA" id="ARBA00007756"/>
    </source>
</evidence>
<dbReference type="InterPro" id="IPR006762">
    <property type="entry name" value="Gtr1_RagA"/>
</dbReference>
<reference evidence="6 7" key="1">
    <citation type="submission" date="2016-04" db="EMBL/GenBank/DDBJ databases">
        <title>The genome of Intoshia linei affirms orthonectids as highly simplified spiralians.</title>
        <authorList>
            <person name="Mikhailov K.V."/>
            <person name="Slusarev G.S."/>
            <person name="Nikitin M.A."/>
            <person name="Logacheva M.D."/>
            <person name="Penin A."/>
            <person name="Aleoshin V."/>
            <person name="Panchin Y.V."/>
        </authorList>
    </citation>
    <scope>NUCLEOTIDE SEQUENCE [LARGE SCALE GENOMIC DNA]</scope>
    <source>
        <strain evidence="6">Intl2013</strain>
        <tissue evidence="6">Whole animal</tissue>
    </source>
</reference>
<dbReference type="GO" id="GO:0010507">
    <property type="term" value="P:negative regulation of autophagy"/>
    <property type="evidence" value="ECO:0007669"/>
    <property type="project" value="TreeGrafter"/>
</dbReference>
<dbReference type="GO" id="GO:0005634">
    <property type="term" value="C:nucleus"/>
    <property type="evidence" value="ECO:0007669"/>
    <property type="project" value="TreeGrafter"/>
</dbReference>
<evidence type="ECO:0000256" key="5">
    <source>
        <dbReference type="RuleBase" id="RU367014"/>
    </source>
</evidence>
<gene>
    <name evidence="6" type="ORF">A3Q56_02105</name>
</gene>
<dbReference type="GO" id="GO:0003924">
    <property type="term" value="F:GTPase activity"/>
    <property type="evidence" value="ECO:0007669"/>
    <property type="project" value="TreeGrafter"/>
</dbReference>
<sequence>MEKNHKYKNIKFKPFTKMDHFKNLFLNVNPSIYKIYIFGSRRSGKSSIFRFMFDDYSLTIPGGLEHNPDNVYISILNNHWFKDIQVYDFPVKFDIKEDRFKSYLPEFFDKVLAIIFVIDAQDAVQNSLHQFNKFFEIVNRQNSHIYYVIFAHKSDGLNDTQKLDVLRCINANESKYSDNVTQFLTTLYDISVREAFSLLIQRILKIVPEIESILNFFVSYSFLKSVYLCDINSKIFFSFYSNTLSNVDQMSYDMSCKVITLLKNTSEGYNKERVKNDISVSVLMGEERIFCKTMNSSLCCVIKHTDDGANEPIIEYNLNIIFKALQQLIHKYKSENIVMYKTF</sequence>
<protein>
    <submittedName>
        <fullName evidence="6">Rag D</fullName>
    </submittedName>
</protein>
<dbReference type="InterPro" id="IPR027417">
    <property type="entry name" value="P-loop_NTPase"/>
</dbReference>
<dbReference type="Proteomes" id="UP000078046">
    <property type="component" value="Unassembled WGS sequence"/>
</dbReference>
<evidence type="ECO:0000256" key="3">
    <source>
        <dbReference type="ARBA" id="ARBA00023134"/>
    </source>
</evidence>
<dbReference type="SUPFAM" id="SSF52540">
    <property type="entry name" value="P-loop containing nucleoside triphosphate hydrolases"/>
    <property type="match status" value="1"/>
</dbReference>
<dbReference type="OrthoDB" id="26136at2759"/>
<dbReference type="GO" id="GO:0009267">
    <property type="term" value="P:cellular response to starvation"/>
    <property type="evidence" value="ECO:0007669"/>
    <property type="project" value="TreeGrafter"/>
</dbReference>
<name>A0A177B7P4_9BILA</name>
<organism evidence="6 7">
    <name type="scientific">Intoshia linei</name>
    <dbReference type="NCBI Taxonomy" id="1819745"/>
    <lineage>
        <taxon>Eukaryota</taxon>
        <taxon>Metazoa</taxon>
        <taxon>Spiralia</taxon>
        <taxon>Lophotrochozoa</taxon>
        <taxon>Mesozoa</taxon>
        <taxon>Orthonectida</taxon>
        <taxon>Rhopaluridae</taxon>
        <taxon>Intoshia</taxon>
    </lineage>
</organism>
<keyword evidence="7" id="KW-1185">Reference proteome</keyword>
<dbReference type="GO" id="GO:0005525">
    <property type="term" value="F:GTP binding"/>
    <property type="evidence" value="ECO:0007669"/>
    <property type="project" value="UniProtKB-UniRule"/>
</dbReference>
<proteinExistence type="inferred from homology"/>
<dbReference type="Gene3D" id="3.30.450.190">
    <property type="match status" value="1"/>
</dbReference>
<dbReference type="GO" id="GO:1990131">
    <property type="term" value="C:Gtr1-Gtr2 GTPase complex"/>
    <property type="evidence" value="ECO:0007669"/>
    <property type="project" value="TreeGrafter"/>
</dbReference>